<dbReference type="EMBL" id="JNBY01000003">
    <property type="protein sequence ID" value="KDN88209.1"/>
    <property type="molecule type" value="Genomic_DNA"/>
</dbReference>
<dbReference type="HOGENOM" id="CLU_2954409_0_0_11"/>
<dbReference type="SUPFAM" id="SSF50998">
    <property type="entry name" value="Quinoprotein alcohol dehydrogenase-like"/>
    <property type="match status" value="1"/>
</dbReference>
<accession>A0A066Z7L1</accession>
<gene>
    <name evidence="1" type="ORF">KCH_00590</name>
</gene>
<protein>
    <recommendedName>
        <fullName evidence="3">Pyrrolo-quinoline quinone</fullName>
    </recommendedName>
</protein>
<dbReference type="AlphaFoldDB" id="A0A066Z7L1"/>
<evidence type="ECO:0000313" key="2">
    <source>
        <dbReference type="Proteomes" id="UP000027178"/>
    </source>
</evidence>
<proteinExistence type="predicted"/>
<name>A0A066Z7L1_9ACTN</name>
<dbReference type="PATRIC" id="fig|1348663.4.peg.43"/>
<dbReference type="InterPro" id="IPR011047">
    <property type="entry name" value="Quinoprotein_ADH-like_sf"/>
</dbReference>
<evidence type="ECO:0008006" key="3">
    <source>
        <dbReference type="Google" id="ProtNLM"/>
    </source>
</evidence>
<comment type="caution">
    <text evidence="1">The sequence shown here is derived from an EMBL/GenBank/DDBJ whole genome shotgun (WGS) entry which is preliminary data.</text>
</comment>
<sequence length="59" mass="6232">MAYRDGEVLALNLHDGTVRWRERLTVAGVPAVPTALTVTEPGRLLVGTSDGRVLDCAAA</sequence>
<keyword evidence="2" id="KW-1185">Reference proteome</keyword>
<dbReference type="Gene3D" id="2.40.10.480">
    <property type="match status" value="1"/>
</dbReference>
<organism evidence="1 2">
    <name type="scientific">Kitasatospora cheerisanensis KCTC 2395</name>
    <dbReference type="NCBI Taxonomy" id="1348663"/>
    <lineage>
        <taxon>Bacteria</taxon>
        <taxon>Bacillati</taxon>
        <taxon>Actinomycetota</taxon>
        <taxon>Actinomycetes</taxon>
        <taxon>Kitasatosporales</taxon>
        <taxon>Streptomycetaceae</taxon>
        <taxon>Kitasatospora</taxon>
    </lineage>
</organism>
<reference evidence="1 2" key="1">
    <citation type="submission" date="2014-05" db="EMBL/GenBank/DDBJ databases">
        <title>Draft Genome Sequence of Kitasatospora cheerisanensis KCTC 2395.</title>
        <authorList>
            <person name="Nam D.H."/>
        </authorList>
    </citation>
    <scope>NUCLEOTIDE SEQUENCE [LARGE SCALE GENOMIC DNA]</scope>
    <source>
        <strain evidence="1 2">KCTC 2395</strain>
    </source>
</reference>
<dbReference type="Proteomes" id="UP000027178">
    <property type="component" value="Unassembled WGS sequence"/>
</dbReference>
<evidence type="ECO:0000313" key="1">
    <source>
        <dbReference type="EMBL" id="KDN88209.1"/>
    </source>
</evidence>